<feature type="non-terminal residue" evidence="2">
    <location>
        <position position="1"/>
    </location>
</feature>
<dbReference type="AlphaFoldDB" id="A0A433P5Q3"/>
<gene>
    <name evidence="2" type="ORF">BC938DRAFT_478333</name>
</gene>
<accession>A0A433P5Q3</accession>
<feature type="compositionally biased region" description="Basic and acidic residues" evidence="1">
    <location>
        <begin position="179"/>
        <end position="198"/>
    </location>
</feature>
<feature type="compositionally biased region" description="Basic and acidic residues" evidence="1">
    <location>
        <begin position="219"/>
        <end position="230"/>
    </location>
</feature>
<comment type="caution">
    <text evidence="2">The sequence shown here is derived from an EMBL/GenBank/DDBJ whole genome shotgun (WGS) entry which is preliminary data.</text>
</comment>
<protein>
    <submittedName>
        <fullName evidence="2">Uncharacterized protein</fullName>
    </submittedName>
</protein>
<keyword evidence="3" id="KW-1185">Reference proteome</keyword>
<evidence type="ECO:0000313" key="2">
    <source>
        <dbReference type="EMBL" id="RUS12884.1"/>
    </source>
</evidence>
<evidence type="ECO:0000256" key="1">
    <source>
        <dbReference type="SAM" id="MobiDB-lite"/>
    </source>
</evidence>
<feature type="region of interest" description="Disordered" evidence="1">
    <location>
        <begin position="179"/>
        <end position="230"/>
    </location>
</feature>
<proteinExistence type="predicted"/>
<sequence>GGQKGKTEETRKSSESAYRPDTEKTDKEVFGVTVVQHLRDHENVGGQGRLQHDGHVGGIEQLDRVSPTLATEPVGLDGEFDAEALQVDDDAEDQACGQEVHDVGQVLAVEGLLEGAGLVLAGEEKVDEGDDGALKLIAAARVDGSRRQCLPEDGLADVGGDEEVDAGTETVPLLEELVQEHGDKRGNHELDDQEEAHAGADFLGATVQTSQDGNGGVTKGDDHSEDWRKK</sequence>
<evidence type="ECO:0000313" key="3">
    <source>
        <dbReference type="Proteomes" id="UP000274822"/>
    </source>
</evidence>
<dbReference type="Proteomes" id="UP000274822">
    <property type="component" value="Unassembled WGS sequence"/>
</dbReference>
<reference evidence="2 3" key="1">
    <citation type="journal article" date="2018" name="New Phytol.">
        <title>Phylogenomics of Endogonaceae and evolution of mycorrhizas within Mucoromycota.</title>
        <authorList>
            <person name="Chang Y."/>
            <person name="Desiro A."/>
            <person name="Na H."/>
            <person name="Sandor L."/>
            <person name="Lipzen A."/>
            <person name="Clum A."/>
            <person name="Barry K."/>
            <person name="Grigoriev I.V."/>
            <person name="Martin F.M."/>
            <person name="Stajich J.E."/>
            <person name="Smith M.E."/>
            <person name="Bonito G."/>
            <person name="Spatafora J.W."/>
        </authorList>
    </citation>
    <scope>NUCLEOTIDE SEQUENCE [LARGE SCALE GENOMIC DNA]</scope>
    <source>
        <strain evidence="2 3">AD002</strain>
    </source>
</reference>
<name>A0A433P5Q3_9FUNG</name>
<feature type="region of interest" description="Disordered" evidence="1">
    <location>
        <begin position="1"/>
        <end position="27"/>
    </location>
</feature>
<dbReference type="EMBL" id="RBNJ01032153">
    <property type="protein sequence ID" value="RUS12884.1"/>
    <property type="molecule type" value="Genomic_DNA"/>
</dbReference>
<organism evidence="2 3">
    <name type="scientific">Jimgerdemannia flammicorona</name>
    <dbReference type="NCBI Taxonomy" id="994334"/>
    <lineage>
        <taxon>Eukaryota</taxon>
        <taxon>Fungi</taxon>
        <taxon>Fungi incertae sedis</taxon>
        <taxon>Mucoromycota</taxon>
        <taxon>Mucoromycotina</taxon>
        <taxon>Endogonomycetes</taxon>
        <taxon>Endogonales</taxon>
        <taxon>Endogonaceae</taxon>
        <taxon>Jimgerdemannia</taxon>
    </lineage>
</organism>